<dbReference type="Gramene" id="Jr05_11910_p1">
    <property type="protein sequence ID" value="cds.Jr05_11910_p1"/>
    <property type="gene ID" value="Jr05_11910"/>
</dbReference>
<protein>
    <submittedName>
        <fullName evidence="2">Uncharacterized protein LOC108997794</fullName>
    </submittedName>
</protein>
<evidence type="ECO:0000313" key="2">
    <source>
        <dbReference type="RefSeq" id="XP_018829714.1"/>
    </source>
</evidence>
<dbReference type="InterPro" id="IPR002156">
    <property type="entry name" value="RNaseH_domain"/>
</dbReference>
<dbReference type="GeneID" id="108997794"/>
<dbReference type="InterPro" id="IPR012337">
    <property type="entry name" value="RNaseH-like_sf"/>
</dbReference>
<dbReference type="Pfam" id="PF13456">
    <property type="entry name" value="RVT_3"/>
    <property type="match status" value="1"/>
</dbReference>
<dbReference type="Proteomes" id="UP000235220">
    <property type="component" value="Chromosome 5"/>
</dbReference>
<dbReference type="PANTHER" id="PTHR47723:SF19">
    <property type="entry name" value="POLYNUCLEOTIDYL TRANSFERASE, RIBONUCLEASE H-LIKE SUPERFAMILY PROTEIN"/>
    <property type="match status" value="1"/>
</dbReference>
<sequence length="187" mass="21180">MHLQYRGNNGDLEKLSLIAWGMWYRRNQMLHEDVVLTAMQAVENALITYKSHLQVHEPHGERKVCRWMPPDQGTLKLNVDGTVFANQRSAGMGVVLMDEKGGVILSPCKKENEINDPIEIEMLAILRGLHICIPLGITQFVIESDSLLMVNEVQNEGASRSLHGNLVLQIKQLMQRFPNCFYNTLAV</sequence>
<dbReference type="RefSeq" id="XP_018829714.1">
    <property type="nucleotide sequence ID" value="XM_018974169.1"/>
</dbReference>
<dbReference type="Gene3D" id="3.30.420.10">
    <property type="entry name" value="Ribonuclease H-like superfamily/Ribonuclease H"/>
    <property type="match status" value="1"/>
</dbReference>
<accession>A0A2I4FDI8</accession>
<gene>
    <name evidence="2" type="primary">LOC108997794</name>
</gene>
<reference evidence="2" key="1">
    <citation type="submission" date="2025-08" db="UniProtKB">
        <authorList>
            <consortium name="RefSeq"/>
        </authorList>
    </citation>
    <scope>IDENTIFICATION</scope>
    <source>
        <tissue evidence="2">Leaves</tissue>
    </source>
</reference>
<dbReference type="OrthoDB" id="1752183at2759"/>
<dbReference type="CDD" id="cd06222">
    <property type="entry name" value="RNase_H_like"/>
    <property type="match status" value="1"/>
</dbReference>
<organism evidence="1 2">
    <name type="scientific">Juglans regia</name>
    <name type="common">English walnut</name>
    <dbReference type="NCBI Taxonomy" id="51240"/>
    <lineage>
        <taxon>Eukaryota</taxon>
        <taxon>Viridiplantae</taxon>
        <taxon>Streptophyta</taxon>
        <taxon>Embryophyta</taxon>
        <taxon>Tracheophyta</taxon>
        <taxon>Spermatophyta</taxon>
        <taxon>Magnoliopsida</taxon>
        <taxon>eudicotyledons</taxon>
        <taxon>Gunneridae</taxon>
        <taxon>Pentapetalae</taxon>
        <taxon>rosids</taxon>
        <taxon>fabids</taxon>
        <taxon>Fagales</taxon>
        <taxon>Juglandaceae</taxon>
        <taxon>Juglans</taxon>
    </lineage>
</organism>
<dbReference type="PANTHER" id="PTHR47723">
    <property type="entry name" value="OS05G0353850 PROTEIN"/>
    <property type="match status" value="1"/>
</dbReference>
<dbReference type="KEGG" id="jre:108997794"/>
<dbReference type="InterPro" id="IPR036397">
    <property type="entry name" value="RNaseH_sf"/>
</dbReference>
<dbReference type="InterPro" id="IPR053151">
    <property type="entry name" value="RNase_H-like"/>
</dbReference>
<dbReference type="GO" id="GO:0004523">
    <property type="term" value="F:RNA-DNA hybrid ribonuclease activity"/>
    <property type="evidence" value="ECO:0007669"/>
    <property type="project" value="InterPro"/>
</dbReference>
<keyword evidence="1" id="KW-1185">Reference proteome</keyword>
<dbReference type="SUPFAM" id="SSF53098">
    <property type="entry name" value="Ribonuclease H-like"/>
    <property type="match status" value="1"/>
</dbReference>
<proteinExistence type="predicted"/>
<dbReference type="AlphaFoldDB" id="A0A2I4FDI8"/>
<evidence type="ECO:0000313" key="1">
    <source>
        <dbReference type="Proteomes" id="UP000235220"/>
    </source>
</evidence>
<dbReference type="InterPro" id="IPR044730">
    <property type="entry name" value="RNase_H-like_dom_plant"/>
</dbReference>
<dbReference type="GO" id="GO:0003676">
    <property type="term" value="F:nucleic acid binding"/>
    <property type="evidence" value="ECO:0007669"/>
    <property type="project" value="InterPro"/>
</dbReference>
<name>A0A2I4FDI8_JUGRE</name>